<sequence>MRIFHVALASEWRAAQGGSYYDRSTRGRSLAEVGFVHCSRADQWQRVRETVYGDVVEPLVLLTIDTDRLDAPVVEEPADPASADPAGRGERFPHVYGAVPLDAVVGVTPLRSPAVGPGPITGPDAGPDAGPDGAADPAGGRSFSSLLMAEIGVRLGLAVAVMTLAVLVGTLAEAALGEGGGLLGALGALVLGIAAAVVAYRRWDRRTEG</sequence>
<comment type="caution">
    <text evidence="3">The sequence shown here is derived from an EMBL/GenBank/DDBJ whole genome shotgun (WGS) entry which is preliminary data.</text>
</comment>
<dbReference type="Gene3D" id="3.20.170.20">
    <property type="entry name" value="Protein of unknown function DUF952"/>
    <property type="match status" value="1"/>
</dbReference>
<gene>
    <name evidence="3" type="ORF">GCM10009737_35690</name>
</gene>
<organism evidence="3 4">
    <name type="scientific">Nocardioides lentus</name>
    <dbReference type="NCBI Taxonomy" id="338077"/>
    <lineage>
        <taxon>Bacteria</taxon>
        <taxon>Bacillati</taxon>
        <taxon>Actinomycetota</taxon>
        <taxon>Actinomycetes</taxon>
        <taxon>Propionibacteriales</taxon>
        <taxon>Nocardioidaceae</taxon>
        <taxon>Nocardioides</taxon>
    </lineage>
</organism>
<name>A0ABP5B4I4_9ACTN</name>
<feature type="compositionally biased region" description="Low complexity" evidence="1">
    <location>
        <begin position="117"/>
        <end position="137"/>
    </location>
</feature>
<keyword evidence="2" id="KW-0812">Transmembrane</keyword>
<dbReference type="Proteomes" id="UP001501612">
    <property type="component" value="Unassembled WGS sequence"/>
</dbReference>
<protein>
    <recommendedName>
        <fullName evidence="5">DUF952 domain-containing protein</fullName>
    </recommendedName>
</protein>
<keyword evidence="2" id="KW-1133">Transmembrane helix</keyword>
<dbReference type="PANTHER" id="PTHR34129">
    <property type="entry name" value="BLR1139 PROTEIN"/>
    <property type="match status" value="1"/>
</dbReference>
<evidence type="ECO:0008006" key="5">
    <source>
        <dbReference type="Google" id="ProtNLM"/>
    </source>
</evidence>
<accession>A0ABP5B4I4</accession>
<evidence type="ECO:0000256" key="2">
    <source>
        <dbReference type="SAM" id="Phobius"/>
    </source>
</evidence>
<keyword evidence="2" id="KW-0472">Membrane</keyword>
<evidence type="ECO:0000256" key="1">
    <source>
        <dbReference type="SAM" id="MobiDB-lite"/>
    </source>
</evidence>
<evidence type="ECO:0000313" key="3">
    <source>
        <dbReference type="EMBL" id="GAA1930594.1"/>
    </source>
</evidence>
<dbReference type="RefSeq" id="WP_344009175.1">
    <property type="nucleotide sequence ID" value="NZ_BAAAMY010000014.1"/>
</dbReference>
<dbReference type="InterPro" id="IPR009297">
    <property type="entry name" value="DUF952"/>
</dbReference>
<dbReference type="PANTHER" id="PTHR34129:SF1">
    <property type="entry name" value="DUF952 DOMAIN-CONTAINING PROTEIN"/>
    <property type="match status" value="1"/>
</dbReference>
<feature type="transmembrane region" description="Helical" evidence="2">
    <location>
        <begin position="182"/>
        <end position="200"/>
    </location>
</feature>
<dbReference type="Pfam" id="PF06108">
    <property type="entry name" value="DUF952"/>
    <property type="match status" value="1"/>
</dbReference>
<feature type="transmembrane region" description="Helical" evidence="2">
    <location>
        <begin position="151"/>
        <end position="176"/>
    </location>
</feature>
<proteinExistence type="predicted"/>
<evidence type="ECO:0000313" key="4">
    <source>
        <dbReference type="Proteomes" id="UP001501612"/>
    </source>
</evidence>
<keyword evidence="4" id="KW-1185">Reference proteome</keyword>
<dbReference type="EMBL" id="BAAAMY010000014">
    <property type="protein sequence ID" value="GAA1930594.1"/>
    <property type="molecule type" value="Genomic_DNA"/>
</dbReference>
<feature type="region of interest" description="Disordered" evidence="1">
    <location>
        <begin position="114"/>
        <end position="137"/>
    </location>
</feature>
<reference evidence="4" key="1">
    <citation type="journal article" date="2019" name="Int. J. Syst. Evol. Microbiol.">
        <title>The Global Catalogue of Microorganisms (GCM) 10K type strain sequencing project: providing services to taxonomists for standard genome sequencing and annotation.</title>
        <authorList>
            <consortium name="The Broad Institute Genomics Platform"/>
            <consortium name="The Broad Institute Genome Sequencing Center for Infectious Disease"/>
            <person name="Wu L."/>
            <person name="Ma J."/>
        </authorList>
    </citation>
    <scope>NUCLEOTIDE SEQUENCE [LARGE SCALE GENOMIC DNA]</scope>
    <source>
        <strain evidence="4">JCM 14046</strain>
    </source>
</reference>
<dbReference type="SUPFAM" id="SSF56399">
    <property type="entry name" value="ADP-ribosylation"/>
    <property type="match status" value="1"/>
</dbReference>